<sequence length="92" mass="10828">MSNKIINIKDEYNGYTEYDNKCPNIEKDLQNPEKNPLFIPFGPFLRLRSNKYIGMSRITDEEKEIPILHNIPYNETATDHCEYHGTYSSLDQ</sequence>
<gene>
    <name evidence="1" type="ORF">POVWA2_073710</name>
</gene>
<reference evidence="2" key="1">
    <citation type="submission" date="2016-05" db="EMBL/GenBank/DDBJ databases">
        <authorList>
            <person name="Naeem Raeece"/>
        </authorList>
    </citation>
    <scope>NUCLEOTIDE SEQUENCE [LARGE SCALE GENOMIC DNA]</scope>
</reference>
<dbReference type="AlphaFoldDB" id="A0A1A9AJT2"/>
<dbReference type="EMBL" id="FLRE01001388">
    <property type="protein sequence ID" value="SBT56472.1"/>
    <property type="molecule type" value="Genomic_DNA"/>
</dbReference>
<proteinExistence type="predicted"/>
<evidence type="ECO:0000313" key="2">
    <source>
        <dbReference type="Proteomes" id="UP000078550"/>
    </source>
</evidence>
<dbReference type="Proteomes" id="UP000078550">
    <property type="component" value="Unassembled WGS sequence"/>
</dbReference>
<accession>A0A1A9AJT2</accession>
<name>A0A1A9AJT2_PLAOA</name>
<protein>
    <submittedName>
        <fullName evidence="1">Uncharacterized protein</fullName>
    </submittedName>
</protein>
<evidence type="ECO:0000313" key="1">
    <source>
        <dbReference type="EMBL" id="SBT56472.1"/>
    </source>
</evidence>
<organism evidence="1 2">
    <name type="scientific">Plasmodium ovale wallikeri</name>
    <dbReference type="NCBI Taxonomy" id="864142"/>
    <lineage>
        <taxon>Eukaryota</taxon>
        <taxon>Sar</taxon>
        <taxon>Alveolata</taxon>
        <taxon>Apicomplexa</taxon>
        <taxon>Aconoidasida</taxon>
        <taxon>Haemosporida</taxon>
        <taxon>Plasmodiidae</taxon>
        <taxon>Plasmodium</taxon>
        <taxon>Plasmodium (Plasmodium)</taxon>
    </lineage>
</organism>